<keyword evidence="5 9" id="KW-0812">Transmembrane</keyword>
<accession>A0A537LPC5</accession>
<dbReference type="Proteomes" id="UP000318661">
    <property type="component" value="Unassembled WGS sequence"/>
</dbReference>
<evidence type="ECO:0000256" key="1">
    <source>
        <dbReference type="ARBA" id="ARBA00004651"/>
    </source>
</evidence>
<keyword evidence="6 9" id="KW-1133">Transmembrane helix</keyword>
<dbReference type="GO" id="GO:0005886">
    <property type="term" value="C:plasma membrane"/>
    <property type="evidence" value="ECO:0007669"/>
    <property type="project" value="UniProtKB-SubCell"/>
</dbReference>
<evidence type="ECO:0000256" key="4">
    <source>
        <dbReference type="ARBA" id="ARBA00022475"/>
    </source>
</evidence>
<evidence type="ECO:0000256" key="2">
    <source>
        <dbReference type="ARBA" id="ARBA00005540"/>
    </source>
</evidence>
<dbReference type="InterPro" id="IPR025720">
    <property type="entry name" value="RibU"/>
</dbReference>
<evidence type="ECO:0000256" key="3">
    <source>
        <dbReference type="ARBA" id="ARBA00022448"/>
    </source>
</evidence>
<dbReference type="EMBL" id="VBAJ01000035">
    <property type="protein sequence ID" value="TMJ09840.1"/>
    <property type="molecule type" value="Genomic_DNA"/>
</dbReference>
<keyword evidence="3 8" id="KW-0813">Transport</keyword>
<sequence>MRRLVQVAVLGAVAFAFMYVDFPIPPFPSFLKYDPSDVPALIATFALGPSAGISVEVIKAVLIQLLRSGTVGGPFGIFMNLLAGVTLVGLAGVYYLVDHTRAGAIKALVLGVAGMTGIMVLANVTLTPIFFGMPRGQVVALVLPALLPFNVLKGTLTSLVTYFVYKRVRVYLYEWVGDQTAW</sequence>
<comment type="similarity">
    <text evidence="2 8">Belongs to the prokaryotic riboflavin transporter (P-RFT) (TC 2.A.87) family.</text>
</comment>
<dbReference type="PANTHER" id="PTHR38438:SF1">
    <property type="entry name" value="RIBOFLAVIN TRANSPORTER RIBU"/>
    <property type="match status" value="1"/>
</dbReference>
<keyword evidence="7 8" id="KW-0472">Membrane</keyword>
<evidence type="ECO:0000256" key="7">
    <source>
        <dbReference type="ARBA" id="ARBA00023136"/>
    </source>
</evidence>
<evidence type="ECO:0000313" key="10">
    <source>
        <dbReference type="EMBL" id="TMJ09840.1"/>
    </source>
</evidence>
<dbReference type="InterPro" id="IPR024529">
    <property type="entry name" value="ECF_trnsprt_substrate-spec"/>
</dbReference>
<proteinExistence type="inferred from homology"/>
<evidence type="ECO:0000256" key="6">
    <source>
        <dbReference type="ARBA" id="ARBA00022989"/>
    </source>
</evidence>
<feature type="transmembrane region" description="Helical" evidence="9">
    <location>
        <begin position="75"/>
        <end position="97"/>
    </location>
</feature>
<dbReference type="AlphaFoldDB" id="A0A537LPC5"/>
<protein>
    <recommendedName>
        <fullName evidence="8">Riboflavin transporter</fullName>
    </recommendedName>
</protein>
<comment type="subcellular location">
    <subcellularLocation>
        <location evidence="1">Cell membrane</location>
        <topology evidence="1">Multi-pass membrane protein</topology>
    </subcellularLocation>
</comment>
<evidence type="ECO:0000313" key="11">
    <source>
        <dbReference type="Proteomes" id="UP000318661"/>
    </source>
</evidence>
<feature type="transmembrane region" description="Helical" evidence="9">
    <location>
        <begin position="138"/>
        <end position="165"/>
    </location>
</feature>
<dbReference type="PANTHER" id="PTHR38438">
    <property type="entry name" value="RIBOFLAVIN TRANSPORTER RIBU"/>
    <property type="match status" value="1"/>
</dbReference>
<evidence type="ECO:0000256" key="9">
    <source>
        <dbReference type="SAM" id="Phobius"/>
    </source>
</evidence>
<keyword evidence="4 8" id="KW-1003">Cell membrane</keyword>
<evidence type="ECO:0000256" key="5">
    <source>
        <dbReference type="ARBA" id="ARBA00022692"/>
    </source>
</evidence>
<comment type="function">
    <text evidence="8">Probably a riboflavin-binding protein that interacts with the energy-coupling factor (ECF) ABC-transporter complex.</text>
</comment>
<reference evidence="10 11" key="1">
    <citation type="journal article" date="2019" name="Nat. Microbiol.">
        <title>Mediterranean grassland soil C-N compound turnover is dependent on rainfall and depth, and is mediated by genomically divergent microorganisms.</title>
        <authorList>
            <person name="Diamond S."/>
            <person name="Andeer P.F."/>
            <person name="Li Z."/>
            <person name="Crits-Christoph A."/>
            <person name="Burstein D."/>
            <person name="Anantharaman K."/>
            <person name="Lane K.R."/>
            <person name="Thomas B.C."/>
            <person name="Pan C."/>
            <person name="Northen T.R."/>
            <person name="Banfield J.F."/>
        </authorList>
    </citation>
    <scope>NUCLEOTIDE SEQUENCE [LARGE SCALE GENOMIC DNA]</scope>
    <source>
        <strain evidence="10">NP_2</strain>
    </source>
</reference>
<dbReference type="Pfam" id="PF12822">
    <property type="entry name" value="ECF_trnsprt"/>
    <property type="match status" value="1"/>
</dbReference>
<comment type="caution">
    <text evidence="10">The sequence shown here is derived from an EMBL/GenBank/DDBJ whole genome shotgun (WGS) entry which is preliminary data.</text>
</comment>
<organism evidence="10 11">
    <name type="scientific">Candidatus Segetimicrobium genomatis</name>
    <dbReference type="NCBI Taxonomy" id="2569760"/>
    <lineage>
        <taxon>Bacteria</taxon>
        <taxon>Bacillati</taxon>
        <taxon>Candidatus Sysuimicrobiota</taxon>
        <taxon>Candidatus Sysuimicrobiia</taxon>
        <taxon>Candidatus Sysuimicrobiales</taxon>
        <taxon>Candidatus Segetimicrobiaceae</taxon>
        <taxon>Candidatus Segetimicrobium</taxon>
    </lineage>
</organism>
<evidence type="ECO:0000256" key="8">
    <source>
        <dbReference type="PIRNR" id="PIRNR037778"/>
    </source>
</evidence>
<gene>
    <name evidence="10" type="ORF">E6G99_02060</name>
</gene>
<feature type="transmembrane region" description="Helical" evidence="9">
    <location>
        <begin position="103"/>
        <end position="126"/>
    </location>
</feature>
<dbReference type="PIRSF" id="PIRSF037778">
    <property type="entry name" value="UCP037778_transp_RibU"/>
    <property type="match status" value="1"/>
</dbReference>
<dbReference type="Gene3D" id="1.10.1760.20">
    <property type="match status" value="1"/>
</dbReference>
<name>A0A537LPC5_9BACT</name>
<dbReference type="GO" id="GO:0032217">
    <property type="term" value="F:riboflavin transmembrane transporter activity"/>
    <property type="evidence" value="ECO:0007669"/>
    <property type="project" value="UniProtKB-UniRule"/>
</dbReference>